<dbReference type="InterPro" id="IPR043128">
    <property type="entry name" value="Rev_trsase/Diguanyl_cyclase"/>
</dbReference>
<feature type="domain" description="Integrase catalytic" evidence="2">
    <location>
        <begin position="180"/>
        <end position="345"/>
    </location>
</feature>
<dbReference type="InterPro" id="IPR036397">
    <property type="entry name" value="RNaseH_sf"/>
</dbReference>
<dbReference type="PANTHER" id="PTHR37984">
    <property type="entry name" value="PROTEIN CBG26694"/>
    <property type="match status" value="1"/>
</dbReference>
<gene>
    <name evidence="3" type="ORF">OESDEN_03067</name>
</gene>
<dbReference type="EC" id="2.7.7.49" evidence="1"/>
<dbReference type="FunFam" id="1.10.340.70:FF:000001">
    <property type="entry name" value="Retrovirus-related Pol polyprotein from transposon gypsy-like Protein"/>
    <property type="match status" value="1"/>
</dbReference>
<dbReference type="OrthoDB" id="5865975at2759"/>
<dbReference type="Gene3D" id="3.30.70.270">
    <property type="match status" value="1"/>
</dbReference>
<dbReference type="EMBL" id="KN549549">
    <property type="protein sequence ID" value="KHJ96963.1"/>
    <property type="molecule type" value="Genomic_DNA"/>
</dbReference>
<dbReference type="SUPFAM" id="SSF53098">
    <property type="entry name" value="Ribonuclease H-like"/>
    <property type="match status" value="1"/>
</dbReference>
<dbReference type="GO" id="GO:0042575">
    <property type="term" value="C:DNA polymerase complex"/>
    <property type="evidence" value="ECO:0007669"/>
    <property type="project" value="UniProtKB-ARBA"/>
</dbReference>
<dbReference type="AlphaFoldDB" id="A0A0B1THC3"/>
<dbReference type="InterPro" id="IPR001584">
    <property type="entry name" value="Integrase_cat-core"/>
</dbReference>
<dbReference type="GO" id="GO:0015074">
    <property type="term" value="P:DNA integration"/>
    <property type="evidence" value="ECO:0007669"/>
    <property type="project" value="InterPro"/>
</dbReference>
<dbReference type="GO" id="GO:0003964">
    <property type="term" value="F:RNA-directed DNA polymerase activity"/>
    <property type="evidence" value="ECO:0007669"/>
    <property type="project" value="UniProtKB-EC"/>
</dbReference>
<evidence type="ECO:0000313" key="3">
    <source>
        <dbReference type="EMBL" id="KHJ96963.1"/>
    </source>
</evidence>
<dbReference type="Pfam" id="PF17921">
    <property type="entry name" value="Integrase_H2C2"/>
    <property type="match status" value="1"/>
</dbReference>
<dbReference type="InterPro" id="IPR043502">
    <property type="entry name" value="DNA/RNA_pol_sf"/>
</dbReference>
<dbReference type="GO" id="GO:0003676">
    <property type="term" value="F:nucleic acid binding"/>
    <property type="evidence" value="ECO:0007669"/>
    <property type="project" value="InterPro"/>
</dbReference>
<dbReference type="InterPro" id="IPR050951">
    <property type="entry name" value="Retrovirus_Pol_polyprotein"/>
</dbReference>
<keyword evidence="4" id="KW-1185">Reference proteome</keyword>
<proteinExistence type="predicted"/>
<evidence type="ECO:0000256" key="1">
    <source>
        <dbReference type="ARBA" id="ARBA00012493"/>
    </source>
</evidence>
<dbReference type="InterPro" id="IPR041588">
    <property type="entry name" value="Integrase_H2C2"/>
</dbReference>
<accession>A0A0B1THC3</accession>
<dbReference type="PROSITE" id="PS50994">
    <property type="entry name" value="INTEGRASE"/>
    <property type="match status" value="1"/>
</dbReference>
<protein>
    <recommendedName>
        <fullName evidence="1">RNA-directed DNA polymerase</fullName>
        <ecNumber evidence="1">2.7.7.49</ecNumber>
    </recommendedName>
</protein>
<reference evidence="3 4" key="1">
    <citation type="submission" date="2014-03" db="EMBL/GenBank/DDBJ databases">
        <title>Draft genome of the hookworm Oesophagostomum dentatum.</title>
        <authorList>
            <person name="Mitreva M."/>
        </authorList>
    </citation>
    <scope>NUCLEOTIDE SEQUENCE [LARGE SCALE GENOMIC DNA]</scope>
    <source>
        <strain evidence="3 4">OD-Hann</strain>
    </source>
</reference>
<evidence type="ECO:0000313" key="4">
    <source>
        <dbReference type="Proteomes" id="UP000053660"/>
    </source>
</evidence>
<dbReference type="SUPFAM" id="SSF56672">
    <property type="entry name" value="DNA/RNA polymerases"/>
    <property type="match status" value="1"/>
</dbReference>
<dbReference type="Proteomes" id="UP000053660">
    <property type="component" value="Unassembled WGS sequence"/>
</dbReference>
<dbReference type="PANTHER" id="PTHR37984:SF15">
    <property type="entry name" value="INTEGRASE CATALYTIC DOMAIN-CONTAINING PROTEIN"/>
    <property type="match status" value="1"/>
</dbReference>
<dbReference type="Gene3D" id="1.10.340.70">
    <property type="match status" value="1"/>
</dbReference>
<dbReference type="InterPro" id="IPR012337">
    <property type="entry name" value="RNaseH-like_sf"/>
</dbReference>
<organism evidence="3 4">
    <name type="scientific">Oesophagostomum dentatum</name>
    <name type="common">Nodular worm</name>
    <dbReference type="NCBI Taxonomy" id="61180"/>
    <lineage>
        <taxon>Eukaryota</taxon>
        <taxon>Metazoa</taxon>
        <taxon>Ecdysozoa</taxon>
        <taxon>Nematoda</taxon>
        <taxon>Chromadorea</taxon>
        <taxon>Rhabditida</taxon>
        <taxon>Rhabditina</taxon>
        <taxon>Rhabditomorpha</taxon>
        <taxon>Strongyloidea</taxon>
        <taxon>Strongylidae</taxon>
        <taxon>Oesophagostomum</taxon>
    </lineage>
</organism>
<sequence>MANFLRKFIKGFASLAAPLYDLCKNKVAFEWGEPQNNAFLNLKKALTSKPYLAFPKNQDFILHTDESGTLPANTDDELKTSCLNIAGNCTIKKNGCLYFTASGNKTNCRHDPLFVPIRFRGPICVAFHQSSTAGGHFNWKKTLAKIKRRFYWPQMKEDIFKYVRSCDQCQRIRPHPFNKEKLLPVQIDAVLARVYLDLSGPYRTSARGNKYILCLVDHFTKYVVSSAVSDCTAITVANAIVSECILKYGAMTELVSDNASYLKGDLLAELGKLPRIGHYFTTPYHHEGNGACERVFATFQEMLRTYTSSNQLDWDLFLPACTFAYNTSVHSSTNETPFFLLFGRDPFFNIDLLIQHTREGHILDGTDPGIYKESLINALHSAWLAAFASNEKRNRTMKRQYDKSHLPTASIQLGDRVYLRDFAPKQGLSQKPCYPWLGQFRVIGIDPPHLTLVSIRSPQSKPRKVHMNQVKKRFELSGPVFTCPWIPSPEEKALTLAKACNRETLGYSHALTDPVFTIRSSSPQGLLPIFLTQAHLISMKPHPTLPLHPHPAYPPLLEATPEGYVHRLVGQHPWAQLVIPLHERQDVSENQITSELPTHVYRHLGNGGYLGGRFVRSLFLRKFQGIISPSNPVPFIELMRLDHAVALHRHADSIIREVMRRRYRLVGPDLRRASKDRPPTLILPPRRDDVFPVLYQVVAKNRGQGIIVEARDFFIPGPDHMELHCVVFDQFAANVLNDTRGFDLQQVDQGLSLCILSQTNFGSIPVP</sequence>
<evidence type="ECO:0000259" key="2">
    <source>
        <dbReference type="PROSITE" id="PS50994"/>
    </source>
</evidence>
<name>A0A0B1THC3_OESDE</name>
<dbReference type="Gene3D" id="3.30.420.10">
    <property type="entry name" value="Ribonuclease H-like superfamily/Ribonuclease H"/>
    <property type="match status" value="1"/>
</dbReference>